<evidence type="ECO:0000313" key="4">
    <source>
        <dbReference type="EMBL" id="MBB3966626.1"/>
    </source>
</evidence>
<evidence type="ECO:0000256" key="3">
    <source>
        <dbReference type="ARBA" id="ARBA00023186"/>
    </source>
</evidence>
<dbReference type="InterPro" id="IPR042272">
    <property type="entry name" value="ATP12_ATP_synth-F1-assembly_N"/>
</dbReference>
<keyword evidence="2" id="KW-0809">Transit peptide</keyword>
<dbReference type="Proteomes" id="UP000582090">
    <property type="component" value="Unassembled WGS sequence"/>
</dbReference>
<dbReference type="SUPFAM" id="SSF160909">
    <property type="entry name" value="ATP12-like"/>
    <property type="match status" value="1"/>
</dbReference>
<dbReference type="EMBL" id="JACIDW010000019">
    <property type="protein sequence ID" value="MBB3966626.1"/>
    <property type="molecule type" value="Genomic_DNA"/>
</dbReference>
<keyword evidence="5" id="KW-1185">Reference proteome</keyword>
<organism evidence="4 5">
    <name type="scientific">Rhizobium metallidurans</name>
    <dbReference type="NCBI Taxonomy" id="1265931"/>
    <lineage>
        <taxon>Bacteria</taxon>
        <taxon>Pseudomonadati</taxon>
        <taxon>Pseudomonadota</taxon>
        <taxon>Alphaproteobacteria</taxon>
        <taxon>Hyphomicrobiales</taxon>
        <taxon>Rhizobiaceae</taxon>
        <taxon>Rhizobium/Agrobacterium group</taxon>
        <taxon>Rhizobium</taxon>
    </lineage>
</organism>
<evidence type="ECO:0000313" key="5">
    <source>
        <dbReference type="Proteomes" id="UP000582090"/>
    </source>
</evidence>
<reference evidence="4 5" key="1">
    <citation type="submission" date="2020-08" db="EMBL/GenBank/DDBJ databases">
        <title>Genomic Encyclopedia of Type Strains, Phase IV (KMG-IV): sequencing the most valuable type-strain genomes for metagenomic binning, comparative biology and taxonomic classification.</title>
        <authorList>
            <person name="Goeker M."/>
        </authorList>
    </citation>
    <scope>NUCLEOTIDE SEQUENCE [LARGE SCALE GENOMIC DNA]</scope>
    <source>
        <strain evidence="4 5">DSM 26575</strain>
    </source>
</reference>
<proteinExistence type="inferred from homology"/>
<dbReference type="Gene3D" id="1.10.3580.10">
    <property type="entry name" value="ATP12 ATPase"/>
    <property type="match status" value="1"/>
</dbReference>
<gene>
    <name evidence="4" type="ORF">GGQ67_004314</name>
</gene>
<evidence type="ECO:0000256" key="1">
    <source>
        <dbReference type="ARBA" id="ARBA00008231"/>
    </source>
</evidence>
<comment type="caution">
    <text evidence="4">The sequence shown here is derived from an EMBL/GenBank/DDBJ whole genome shotgun (WGS) entry which is preliminary data.</text>
</comment>
<dbReference type="GO" id="GO:0043461">
    <property type="term" value="P:proton-transporting ATP synthase complex assembly"/>
    <property type="evidence" value="ECO:0007669"/>
    <property type="project" value="InterPro"/>
</dbReference>
<evidence type="ECO:0000256" key="2">
    <source>
        <dbReference type="ARBA" id="ARBA00022946"/>
    </source>
</evidence>
<dbReference type="RefSeq" id="WP_183902098.1">
    <property type="nucleotide sequence ID" value="NZ_JACIDW010000019.1"/>
</dbReference>
<dbReference type="AlphaFoldDB" id="A0A7W6GEF3"/>
<comment type="similarity">
    <text evidence="1">Belongs to the ATP12 family.</text>
</comment>
<dbReference type="InterPro" id="IPR023335">
    <property type="entry name" value="ATP12_ortho_dom_sf"/>
</dbReference>
<dbReference type="PANTHER" id="PTHR21013:SF10">
    <property type="entry name" value="ATP SYNTHASE MITOCHONDRIAL F1 COMPLEX ASSEMBLY FACTOR 2"/>
    <property type="match status" value="1"/>
</dbReference>
<dbReference type="PANTHER" id="PTHR21013">
    <property type="entry name" value="ATP SYNTHASE MITOCHONDRIAL F1 COMPLEX ASSEMBLY FACTOR 2/ATP12 PROTEIN, MITOCHONDRIAL PRECURSOR"/>
    <property type="match status" value="1"/>
</dbReference>
<dbReference type="InterPro" id="IPR011419">
    <property type="entry name" value="ATP12_ATP_synth-F1-assembly"/>
</dbReference>
<accession>A0A7W6GEF3</accession>
<protein>
    <submittedName>
        <fullName evidence="4">Chaperone required for assembly of F1-ATPase</fullName>
    </submittedName>
</protein>
<sequence length="264" mass="28953">MRDLLNDLSEALSHPDPIRRAQIQMKKPLPKRFYKDVSVSEAQGTDAGFVVALDGKPVRTPARNLLAAPTRKLAELMAGEWTAQGDEIDPASMPVTKLINTAIDGVATDTQAVFEDILRFSGTDMLCYRAEGPEELVARQTALWDPVLDWASNALGARFILAEGIVHQQQPQSAIAAFSAALRKHDNAIALAVLHTITTLTGSALLALAFAEGELDENEVWSLAHLEEDWTIEHWGSDEEAQERRALRFIDFLAATRAFLALKG</sequence>
<keyword evidence="3" id="KW-0143">Chaperone</keyword>
<name>A0A7W6GEF3_9HYPH</name>
<dbReference type="Pfam" id="PF07542">
    <property type="entry name" value="ATP12"/>
    <property type="match status" value="1"/>
</dbReference>
<dbReference type="Gene3D" id="3.30.2180.10">
    <property type="entry name" value="ATP12-like"/>
    <property type="match status" value="1"/>
</dbReference>